<evidence type="ECO:0000256" key="1">
    <source>
        <dbReference type="SAM" id="SignalP"/>
    </source>
</evidence>
<accession>A0A1H8K3Y0</accession>
<evidence type="ECO:0000313" key="4">
    <source>
        <dbReference type="Proteomes" id="UP000198809"/>
    </source>
</evidence>
<dbReference type="Pfam" id="PF09084">
    <property type="entry name" value="NMT1"/>
    <property type="match status" value="1"/>
</dbReference>
<dbReference type="SUPFAM" id="SSF53850">
    <property type="entry name" value="Periplasmic binding protein-like II"/>
    <property type="match status" value="1"/>
</dbReference>
<dbReference type="PANTHER" id="PTHR30024">
    <property type="entry name" value="ALIPHATIC SULFONATES-BINDING PROTEIN-RELATED"/>
    <property type="match status" value="1"/>
</dbReference>
<organism evidence="3 4">
    <name type="scientific">Paenibacillus sophorae</name>
    <dbReference type="NCBI Taxonomy" id="1333845"/>
    <lineage>
        <taxon>Bacteria</taxon>
        <taxon>Bacillati</taxon>
        <taxon>Bacillota</taxon>
        <taxon>Bacilli</taxon>
        <taxon>Bacillales</taxon>
        <taxon>Paenibacillaceae</taxon>
        <taxon>Paenibacillus</taxon>
    </lineage>
</organism>
<dbReference type="RefSeq" id="WP_036591641.1">
    <property type="nucleotide sequence ID" value="NZ_FODH01000003.1"/>
</dbReference>
<reference evidence="3 4" key="1">
    <citation type="submission" date="2016-10" db="EMBL/GenBank/DDBJ databases">
        <authorList>
            <person name="de Groot N.N."/>
        </authorList>
    </citation>
    <scope>NUCLEOTIDE SEQUENCE [LARGE SCALE GENOMIC DNA]</scope>
    <source>
        <strain evidence="3 4">CGMCC 1.10238</strain>
    </source>
</reference>
<name>A0A1H8K3Y0_9BACL</name>
<dbReference type="Proteomes" id="UP000198809">
    <property type="component" value="Unassembled WGS sequence"/>
</dbReference>
<dbReference type="PANTHER" id="PTHR30024:SF42">
    <property type="entry name" value="ALIPHATIC SULFONATES-BINDING PROTEIN-RELATED"/>
    <property type="match status" value="1"/>
</dbReference>
<dbReference type="OrthoDB" id="286202at2"/>
<feature type="chain" id="PRO_5039255413" evidence="1">
    <location>
        <begin position="30"/>
        <end position="340"/>
    </location>
</feature>
<dbReference type="PROSITE" id="PS51257">
    <property type="entry name" value="PROKAR_LIPOPROTEIN"/>
    <property type="match status" value="1"/>
</dbReference>
<gene>
    <name evidence="3" type="ORF">SAMN04487895_103272</name>
</gene>
<dbReference type="Gene3D" id="3.40.190.10">
    <property type="entry name" value="Periplasmic binding protein-like II"/>
    <property type="match status" value="2"/>
</dbReference>
<dbReference type="EMBL" id="FODH01000003">
    <property type="protein sequence ID" value="SEN87535.1"/>
    <property type="molecule type" value="Genomic_DNA"/>
</dbReference>
<proteinExistence type="predicted"/>
<evidence type="ECO:0000259" key="2">
    <source>
        <dbReference type="Pfam" id="PF09084"/>
    </source>
</evidence>
<dbReference type="AlphaFoldDB" id="A0A1H8K3Y0"/>
<feature type="signal peptide" evidence="1">
    <location>
        <begin position="1"/>
        <end position="29"/>
    </location>
</feature>
<dbReference type="STRING" id="1333845.SAMN04487895_103272"/>
<sequence>MLNLKRIRPVKPIALRALLLLMTGATILAGCGNDTDSAKAGSSGEQLDVVRLATPTNLTGISTYYVADELGFAKDAGLKFDFIGAVEPGQLVASVVAGKLDVGGAHINRTIAGISAGAKIKAVVAQTETTEAVPHMSFVTTKDSPIKSAADIVGKKVGIAKFGGCNEYTPYAYLLKNGIKDPKGKFEIVIAPEIKLEQALLQGDVDLIGLHENPSTIIKRGNLRVVFTDYDVWNTIGGATPLYFSQKFIKEKPDVVRRFVDVISKTNDYVNANPEKAIEITAKRGDIDPAKIRANYYAPHGEIKEESAKVWIDLLTKFNEIKPGIKPEDIFTNEFNDTLK</sequence>
<keyword evidence="1" id="KW-0732">Signal</keyword>
<evidence type="ECO:0000313" key="3">
    <source>
        <dbReference type="EMBL" id="SEN87535.1"/>
    </source>
</evidence>
<feature type="domain" description="SsuA/THI5-like" evidence="2">
    <location>
        <begin position="61"/>
        <end position="277"/>
    </location>
</feature>
<dbReference type="InterPro" id="IPR015168">
    <property type="entry name" value="SsuA/THI5"/>
</dbReference>
<protein>
    <submittedName>
        <fullName evidence="3">ABC-type nitrate/sulfonate/bicarbonate transport system, substrate-binding protein</fullName>
    </submittedName>
</protein>